<dbReference type="Proteomes" id="UP000639274">
    <property type="component" value="Chromosome"/>
</dbReference>
<evidence type="ECO:0000256" key="3">
    <source>
        <dbReference type="ARBA" id="ARBA00023110"/>
    </source>
</evidence>
<dbReference type="InterPro" id="IPR036944">
    <property type="entry name" value="PPIase_FKBP_N_sf"/>
</dbReference>
<accession>A0A974XYZ7</accession>
<proteinExistence type="inferred from homology"/>
<keyword evidence="8" id="KW-0732">Signal</keyword>
<name>A0A974XYZ7_9GAMM</name>
<evidence type="ECO:0000256" key="5">
    <source>
        <dbReference type="PROSITE-ProRule" id="PRU00277"/>
    </source>
</evidence>
<sequence length="260" mass="27662">MTRFPRHAAVALAVATLAVSVTACNPPADKAKPADKAEAAKGDEGPQIAGLPTEKEKVSYMIGMQMAKSLEPVKEEVDVDMIAKAIKASLAGEKMLMDEKQAQAIAESFGQKMQAKQIAKMMADAKKNLADGQKFLAENAKKPGVKTTASGLQYEIVKQGTGPVPKDTDVVRVHYKGMLLDGKTFDSSIDRGEPATFPLTGVIPGWREGLALMPVGSKYKFWIPSNIAYGESGTQGGPIGPNATLAFEVELLEIVKSDAK</sequence>
<comment type="similarity">
    <text evidence="2 6">Belongs to the FKBP-type PPIase family.</text>
</comment>
<dbReference type="PROSITE" id="PS50059">
    <property type="entry name" value="FKBP_PPIASE"/>
    <property type="match status" value="1"/>
</dbReference>
<dbReference type="Pfam" id="PF00254">
    <property type="entry name" value="FKBP_C"/>
    <property type="match status" value="1"/>
</dbReference>
<dbReference type="Pfam" id="PF01346">
    <property type="entry name" value="FKBP_N"/>
    <property type="match status" value="1"/>
</dbReference>
<dbReference type="PROSITE" id="PS51257">
    <property type="entry name" value="PROKAR_LIPOPROTEIN"/>
    <property type="match status" value="1"/>
</dbReference>
<evidence type="ECO:0000256" key="2">
    <source>
        <dbReference type="ARBA" id="ARBA00006577"/>
    </source>
</evidence>
<comment type="catalytic activity">
    <reaction evidence="1 5 6">
        <text>[protein]-peptidylproline (omega=180) = [protein]-peptidylproline (omega=0)</text>
        <dbReference type="Rhea" id="RHEA:16237"/>
        <dbReference type="Rhea" id="RHEA-COMP:10747"/>
        <dbReference type="Rhea" id="RHEA-COMP:10748"/>
        <dbReference type="ChEBI" id="CHEBI:83833"/>
        <dbReference type="ChEBI" id="CHEBI:83834"/>
        <dbReference type="EC" id="5.2.1.8"/>
    </reaction>
</comment>
<dbReference type="InterPro" id="IPR046357">
    <property type="entry name" value="PPIase_dom_sf"/>
</dbReference>
<gene>
    <name evidence="10" type="ORF">I8J32_011755</name>
</gene>
<dbReference type="GO" id="GO:0006457">
    <property type="term" value="P:protein folding"/>
    <property type="evidence" value="ECO:0007669"/>
    <property type="project" value="InterPro"/>
</dbReference>
<dbReference type="KEGG" id="lsf:I8J32_011755"/>
<evidence type="ECO:0000256" key="1">
    <source>
        <dbReference type="ARBA" id="ARBA00000971"/>
    </source>
</evidence>
<evidence type="ECO:0000256" key="7">
    <source>
        <dbReference type="SAM" id="MobiDB-lite"/>
    </source>
</evidence>
<dbReference type="InterPro" id="IPR000774">
    <property type="entry name" value="PPIase_FKBP_N"/>
</dbReference>
<feature type="domain" description="PPIase FKBP-type" evidence="9">
    <location>
        <begin position="168"/>
        <end position="255"/>
    </location>
</feature>
<feature type="signal peptide" evidence="8">
    <location>
        <begin position="1"/>
        <end position="23"/>
    </location>
</feature>
<evidence type="ECO:0000313" key="11">
    <source>
        <dbReference type="Proteomes" id="UP000639274"/>
    </source>
</evidence>
<feature type="region of interest" description="Disordered" evidence="7">
    <location>
        <begin position="25"/>
        <end position="52"/>
    </location>
</feature>
<dbReference type="EC" id="5.2.1.8" evidence="6"/>
<dbReference type="GO" id="GO:0003755">
    <property type="term" value="F:peptidyl-prolyl cis-trans isomerase activity"/>
    <property type="evidence" value="ECO:0007669"/>
    <property type="project" value="UniProtKB-UniRule"/>
</dbReference>
<feature type="chain" id="PRO_5037953122" description="Peptidyl-prolyl cis-trans isomerase" evidence="8">
    <location>
        <begin position="24"/>
        <end position="260"/>
    </location>
</feature>
<dbReference type="FunFam" id="3.10.50.40:FF:000006">
    <property type="entry name" value="Peptidyl-prolyl cis-trans isomerase"/>
    <property type="match status" value="1"/>
</dbReference>
<dbReference type="PANTHER" id="PTHR43811">
    <property type="entry name" value="FKBP-TYPE PEPTIDYL-PROLYL CIS-TRANS ISOMERASE FKPA"/>
    <property type="match status" value="1"/>
</dbReference>
<dbReference type="AlphaFoldDB" id="A0A974XYZ7"/>
<evidence type="ECO:0000256" key="6">
    <source>
        <dbReference type="RuleBase" id="RU003915"/>
    </source>
</evidence>
<dbReference type="RefSeq" id="WP_200612317.1">
    <property type="nucleotide sequence ID" value="NZ_CP071518.1"/>
</dbReference>
<organism evidence="10 11">
    <name type="scientific">Agrilutibacter solisilvae</name>
    <dbReference type="NCBI Taxonomy" id="2763317"/>
    <lineage>
        <taxon>Bacteria</taxon>
        <taxon>Pseudomonadati</taxon>
        <taxon>Pseudomonadota</taxon>
        <taxon>Gammaproteobacteria</taxon>
        <taxon>Lysobacterales</taxon>
        <taxon>Lysobacteraceae</taxon>
        <taxon>Agrilutibacter</taxon>
    </lineage>
</organism>
<reference evidence="10 11" key="1">
    <citation type="submission" date="2021-03" db="EMBL/GenBank/DDBJ databases">
        <title>Lysobacter sp. nov. isolated from soil of gangwondo yeongwol, south Korea.</title>
        <authorList>
            <person name="Kim K.R."/>
            <person name="Kim K.H."/>
            <person name="Jeon C.O."/>
        </authorList>
    </citation>
    <scope>NUCLEOTIDE SEQUENCE [LARGE SCALE GENOMIC DNA]</scope>
    <source>
        <strain evidence="10 11">R19</strain>
    </source>
</reference>
<keyword evidence="11" id="KW-1185">Reference proteome</keyword>
<keyword evidence="4 5" id="KW-0413">Isomerase</keyword>
<evidence type="ECO:0000256" key="8">
    <source>
        <dbReference type="SAM" id="SignalP"/>
    </source>
</evidence>
<dbReference type="InterPro" id="IPR001179">
    <property type="entry name" value="PPIase_FKBP_dom"/>
</dbReference>
<dbReference type="Gene3D" id="3.10.50.40">
    <property type="match status" value="1"/>
</dbReference>
<feature type="compositionally biased region" description="Basic and acidic residues" evidence="7">
    <location>
        <begin position="29"/>
        <end position="44"/>
    </location>
</feature>
<evidence type="ECO:0000259" key="9">
    <source>
        <dbReference type="PROSITE" id="PS50059"/>
    </source>
</evidence>
<evidence type="ECO:0000256" key="4">
    <source>
        <dbReference type="ARBA" id="ARBA00023235"/>
    </source>
</evidence>
<dbReference type="Gene3D" id="1.10.287.460">
    <property type="entry name" value="Peptidyl-prolyl cis-trans isomerase, FKBP-type, N-terminal domain"/>
    <property type="match status" value="1"/>
</dbReference>
<dbReference type="PANTHER" id="PTHR43811:SF57">
    <property type="entry name" value="FKBP-TYPE PEPTIDYL-PROLYL CIS-TRANS ISOMERASE FKPA-RELATED"/>
    <property type="match status" value="1"/>
</dbReference>
<keyword evidence="3 5" id="KW-0697">Rotamase</keyword>
<dbReference type="SUPFAM" id="SSF54534">
    <property type="entry name" value="FKBP-like"/>
    <property type="match status" value="1"/>
</dbReference>
<evidence type="ECO:0000313" key="10">
    <source>
        <dbReference type="EMBL" id="QSX77430.1"/>
    </source>
</evidence>
<dbReference type="EMBL" id="CP071518">
    <property type="protein sequence ID" value="QSX77430.1"/>
    <property type="molecule type" value="Genomic_DNA"/>
</dbReference>
<protein>
    <recommendedName>
        <fullName evidence="6">Peptidyl-prolyl cis-trans isomerase</fullName>
        <ecNumber evidence="6">5.2.1.8</ecNumber>
    </recommendedName>
</protein>